<dbReference type="InterPro" id="IPR037185">
    <property type="entry name" value="EmrE-like"/>
</dbReference>
<keyword evidence="5" id="KW-0997">Cell inner membrane</keyword>
<evidence type="ECO:0000256" key="2">
    <source>
        <dbReference type="ARBA" id="ARBA00007362"/>
    </source>
</evidence>
<evidence type="ECO:0000259" key="13">
    <source>
        <dbReference type="Pfam" id="PF00892"/>
    </source>
</evidence>
<keyword evidence="6" id="KW-0441">Lipid A biosynthesis</keyword>
<organism evidence="14 15">
    <name type="scientific">Sulfobacillus thermotolerans</name>
    <dbReference type="NCBI Taxonomy" id="338644"/>
    <lineage>
        <taxon>Bacteria</taxon>
        <taxon>Bacillati</taxon>
        <taxon>Bacillota</taxon>
        <taxon>Clostridia</taxon>
        <taxon>Eubacteriales</taxon>
        <taxon>Clostridiales Family XVII. Incertae Sedis</taxon>
        <taxon>Sulfobacillus</taxon>
    </lineage>
</organism>
<protein>
    <recommendedName>
        <fullName evidence="13">EamA domain-containing protein</fullName>
    </recommendedName>
</protein>
<gene>
    <name evidence="14" type="ORF">BXT84_10000</name>
</gene>
<evidence type="ECO:0000313" key="14">
    <source>
        <dbReference type="EMBL" id="AUW95522.1"/>
    </source>
</evidence>
<dbReference type="PANTHER" id="PTHR30561:SF9">
    <property type="entry name" value="4-AMINO-4-DEOXY-L-ARABINOSE-PHOSPHOUNDECAPRENOL FLIPPASE SUBUNIT ARNF-RELATED"/>
    <property type="match status" value="1"/>
</dbReference>
<sequence>MPYITAFVSIVLSSLAQVLLKLLMRDHILSFGLLTQPLFYAGFLAYGLSAILWLQVLAKLPLVVAYPLVSLNFVFVAMAGAWVLHERISWHMILGLGLIIGGIVVITSA</sequence>
<keyword evidence="15" id="KW-1185">Reference proteome</keyword>
<keyword evidence="9 12" id="KW-1133">Transmembrane helix</keyword>
<comment type="subcellular location">
    <subcellularLocation>
        <location evidence="1">Cell membrane</location>
        <topology evidence="1">Multi-pass membrane protein</topology>
    </subcellularLocation>
</comment>
<keyword evidence="7 12" id="KW-0812">Transmembrane</keyword>
<keyword evidence="3" id="KW-1003">Cell membrane</keyword>
<evidence type="ECO:0000256" key="11">
    <source>
        <dbReference type="ARBA" id="ARBA00023136"/>
    </source>
</evidence>
<dbReference type="Proteomes" id="UP000325292">
    <property type="component" value="Chromosome"/>
</dbReference>
<keyword evidence="10" id="KW-0443">Lipid metabolism</keyword>
<evidence type="ECO:0000256" key="8">
    <source>
        <dbReference type="ARBA" id="ARBA00022985"/>
    </source>
</evidence>
<dbReference type="PANTHER" id="PTHR30561">
    <property type="entry name" value="SMR FAMILY PROTON-DEPENDENT DRUG EFFLUX TRANSPORTER SUGE"/>
    <property type="match status" value="1"/>
</dbReference>
<feature type="domain" description="EamA" evidence="13">
    <location>
        <begin position="2"/>
        <end position="107"/>
    </location>
</feature>
<feature type="transmembrane region" description="Helical" evidence="12">
    <location>
        <begin position="64"/>
        <end position="84"/>
    </location>
</feature>
<dbReference type="InterPro" id="IPR000620">
    <property type="entry name" value="EamA_dom"/>
</dbReference>
<keyword evidence="8" id="KW-0448">Lipopolysaccharide biosynthesis</keyword>
<reference evidence="14 15" key="1">
    <citation type="journal article" date="2019" name="Sci. Rep.">
        <title>Sulfobacillus thermotolerans: new insights into resistance and metabolic capacities of acidophilic chemolithotrophs.</title>
        <authorList>
            <person name="Panyushkina A.E."/>
            <person name="Babenko V.V."/>
            <person name="Nikitina A.S."/>
            <person name="Selezneva O.V."/>
            <person name="Tsaplina I.A."/>
            <person name="Letarova M.A."/>
            <person name="Kostryukova E.S."/>
            <person name="Letarov A.V."/>
        </authorList>
    </citation>
    <scope>NUCLEOTIDE SEQUENCE [LARGE SCALE GENOMIC DNA]</scope>
    <source>
        <strain evidence="14 15">Kr1</strain>
    </source>
</reference>
<dbReference type="EMBL" id="CP019454">
    <property type="protein sequence ID" value="AUW95522.1"/>
    <property type="molecule type" value="Genomic_DNA"/>
</dbReference>
<evidence type="ECO:0000256" key="7">
    <source>
        <dbReference type="ARBA" id="ARBA00022692"/>
    </source>
</evidence>
<comment type="similarity">
    <text evidence="2">Belongs to the EamA transporter family.</text>
</comment>
<feature type="transmembrane region" description="Helical" evidence="12">
    <location>
        <begin position="40"/>
        <end position="57"/>
    </location>
</feature>
<evidence type="ECO:0000256" key="5">
    <source>
        <dbReference type="ARBA" id="ARBA00022519"/>
    </source>
</evidence>
<evidence type="ECO:0000256" key="3">
    <source>
        <dbReference type="ARBA" id="ARBA00022475"/>
    </source>
</evidence>
<evidence type="ECO:0000256" key="9">
    <source>
        <dbReference type="ARBA" id="ARBA00022989"/>
    </source>
</evidence>
<keyword evidence="4" id="KW-0444">Lipid biosynthesis</keyword>
<dbReference type="Pfam" id="PF00892">
    <property type="entry name" value="EamA"/>
    <property type="match status" value="1"/>
</dbReference>
<proteinExistence type="inferred from homology"/>
<dbReference type="InterPro" id="IPR000390">
    <property type="entry name" value="Small_drug/metabolite_transptr"/>
</dbReference>
<evidence type="ECO:0000256" key="12">
    <source>
        <dbReference type="SAM" id="Phobius"/>
    </source>
</evidence>
<evidence type="ECO:0000256" key="10">
    <source>
        <dbReference type="ARBA" id="ARBA00023098"/>
    </source>
</evidence>
<name>A0ABM6RW61_9FIRM</name>
<feature type="transmembrane region" description="Helical" evidence="12">
    <location>
        <begin position="90"/>
        <end position="108"/>
    </location>
</feature>
<keyword evidence="11 12" id="KW-0472">Membrane</keyword>
<evidence type="ECO:0000256" key="6">
    <source>
        <dbReference type="ARBA" id="ARBA00022556"/>
    </source>
</evidence>
<evidence type="ECO:0000313" key="15">
    <source>
        <dbReference type="Proteomes" id="UP000325292"/>
    </source>
</evidence>
<dbReference type="Gene3D" id="1.10.3730.20">
    <property type="match status" value="1"/>
</dbReference>
<accession>A0ABM6RW61</accession>
<evidence type="ECO:0000256" key="4">
    <source>
        <dbReference type="ARBA" id="ARBA00022516"/>
    </source>
</evidence>
<evidence type="ECO:0000256" key="1">
    <source>
        <dbReference type="ARBA" id="ARBA00004651"/>
    </source>
</evidence>
<dbReference type="SUPFAM" id="SSF103481">
    <property type="entry name" value="Multidrug resistance efflux transporter EmrE"/>
    <property type="match status" value="1"/>
</dbReference>